<dbReference type="InterPro" id="IPR002048">
    <property type="entry name" value="EF_hand_dom"/>
</dbReference>
<dbReference type="Gene3D" id="1.10.238.10">
    <property type="entry name" value="EF-hand"/>
    <property type="match status" value="1"/>
</dbReference>
<evidence type="ECO:0000313" key="3">
    <source>
        <dbReference type="EMBL" id="KAK3088855.1"/>
    </source>
</evidence>
<dbReference type="Pfam" id="PF13499">
    <property type="entry name" value="EF-hand_7"/>
    <property type="match status" value="1"/>
</dbReference>
<dbReference type="AlphaFoldDB" id="A0AA88XNV7"/>
<dbReference type="GO" id="GO:0005509">
    <property type="term" value="F:calcium ion binding"/>
    <property type="evidence" value="ECO:0007669"/>
    <property type="project" value="InterPro"/>
</dbReference>
<evidence type="ECO:0000256" key="1">
    <source>
        <dbReference type="ARBA" id="ARBA00022837"/>
    </source>
</evidence>
<evidence type="ECO:0000259" key="2">
    <source>
        <dbReference type="PROSITE" id="PS50222"/>
    </source>
</evidence>
<reference evidence="3" key="1">
    <citation type="submission" date="2019-08" db="EMBL/GenBank/DDBJ databases">
        <title>The improved chromosome-level genome for the pearl oyster Pinctada fucata martensii using PacBio sequencing and Hi-C.</title>
        <authorList>
            <person name="Zheng Z."/>
        </authorList>
    </citation>
    <scope>NUCLEOTIDE SEQUENCE</scope>
    <source>
        <strain evidence="3">ZZ-2019</strain>
        <tissue evidence="3">Adductor muscle</tissue>
    </source>
</reference>
<feature type="domain" description="EF-hand" evidence="2">
    <location>
        <begin position="107"/>
        <end position="142"/>
    </location>
</feature>
<sequence length="149" mass="17008">MPEHKLRHVTFGLYIGGLRGRLKSSDRTAGAWGKLLIVKMWEILSSVDKEGQGAITIEQYVSVMKENIHLATKTTRIRDFFSRFDDNKDGRVPINSVFRGFETMGFEVDDELKEKILKMDTNGDGLISYSEFLHAQLLQKNILRASESQ</sequence>
<dbReference type="PROSITE" id="PS00018">
    <property type="entry name" value="EF_HAND_1"/>
    <property type="match status" value="1"/>
</dbReference>
<keyword evidence="4" id="KW-1185">Reference proteome</keyword>
<name>A0AA88XNV7_PINIB</name>
<dbReference type="SUPFAM" id="SSF47473">
    <property type="entry name" value="EF-hand"/>
    <property type="match status" value="1"/>
</dbReference>
<dbReference type="InterPro" id="IPR011992">
    <property type="entry name" value="EF-hand-dom_pair"/>
</dbReference>
<protein>
    <recommendedName>
        <fullName evidence="2">EF-hand domain-containing protein</fullName>
    </recommendedName>
</protein>
<keyword evidence="1" id="KW-0106">Calcium</keyword>
<dbReference type="PROSITE" id="PS50222">
    <property type="entry name" value="EF_HAND_2"/>
    <property type="match status" value="1"/>
</dbReference>
<dbReference type="InterPro" id="IPR018247">
    <property type="entry name" value="EF_Hand_1_Ca_BS"/>
</dbReference>
<accession>A0AA88XNV7</accession>
<comment type="caution">
    <text evidence="3">The sequence shown here is derived from an EMBL/GenBank/DDBJ whole genome shotgun (WGS) entry which is preliminary data.</text>
</comment>
<proteinExistence type="predicted"/>
<dbReference type="CDD" id="cd00051">
    <property type="entry name" value="EFh"/>
    <property type="match status" value="1"/>
</dbReference>
<dbReference type="EMBL" id="VSWD01000011">
    <property type="protein sequence ID" value="KAK3088855.1"/>
    <property type="molecule type" value="Genomic_DNA"/>
</dbReference>
<evidence type="ECO:0000313" key="4">
    <source>
        <dbReference type="Proteomes" id="UP001186944"/>
    </source>
</evidence>
<dbReference type="Proteomes" id="UP001186944">
    <property type="component" value="Unassembled WGS sequence"/>
</dbReference>
<organism evidence="3 4">
    <name type="scientific">Pinctada imbricata</name>
    <name type="common">Atlantic pearl-oyster</name>
    <name type="synonym">Pinctada martensii</name>
    <dbReference type="NCBI Taxonomy" id="66713"/>
    <lineage>
        <taxon>Eukaryota</taxon>
        <taxon>Metazoa</taxon>
        <taxon>Spiralia</taxon>
        <taxon>Lophotrochozoa</taxon>
        <taxon>Mollusca</taxon>
        <taxon>Bivalvia</taxon>
        <taxon>Autobranchia</taxon>
        <taxon>Pteriomorphia</taxon>
        <taxon>Pterioida</taxon>
        <taxon>Pterioidea</taxon>
        <taxon>Pteriidae</taxon>
        <taxon>Pinctada</taxon>
    </lineage>
</organism>
<dbReference type="SMART" id="SM00054">
    <property type="entry name" value="EFh"/>
    <property type="match status" value="3"/>
</dbReference>
<gene>
    <name evidence="3" type="ORF">FSP39_024653</name>
</gene>